<proteinExistence type="predicted"/>
<name>A0A0H1BCA4_9EURO</name>
<feature type="region of interest" description="Disordered" evidence="1">
    <location>
        <begin position="20"/>
        <end position="55"/>
    </location>
</feature>
<reference evidence="3" key="1">
    <citation type="journal article" date="2015" name="PLoS Genet.">
        <title>The dynamic genome and transcriptome of the human fungal pathogen Blastomyces and close relative Emmonsia.</title>
        <authorList>
            <person name="Munoz J.F."/>
            <person name="Gauthier G.M."/>
            <person name="Desjardins C.A."/>
            <person name="Gallo J.E."/>
            <person name="Holder J."/>
            <person name="Sullivan T.D."/>
            <person name="Marty A.J."/>
            <person name="Carmen J.C."/>
            <person name="Chen Z."/>
            <person name="Ding L."/>
            <person name="Gujja S."/>
            <person name="Magrini V."/>
            <person name="Misas E."/>
            <person name="Mitreva M."/>
            <person name="Priest M."/>
            <person name="Saif S."/>
            <person name="Whiston E.A."/>
            <person name="Young S."/>
            <person name="Zeng Q."/>
            <person name="Goldman W.E."/>
            <person name="Mardis E.R."/>
            <person name="Taylor J.W."/>
            <person name="McEwen J.G."/>
            <person name="Clay O.K."/>
            <person name="Klein B.S."/>
            <person name="Cuomo C.A."/>
        </authorList>
    </citation>
    <scope>NUCLEOTIDE SEQUENCE [LARGE SCALE GENOMIC DNA]</scope>
    <source>
        <strain evidence="3">UAMH 139</strain>
    </source>
</reference>
<sequence length="55" mass="6787">MLAGLKWMSPMQLWNKAGLQRESPWKRRARNRKTTFQSPVMMRKKPLMKRMKRRK</sequence>
<gene>
    <name evidence="2" type="ORF">EMPG_15906</name>
</gene>
<accession>A0A0H1BCA4</accession>
<keyword evidence="3" id="KW-1185">Reference proteome</keyword>
<dbReference type="EMBL" id="LDEV01002551">
    <property type="protein sequence ID" value="KLJ08667.1"/>
    <property type="molecule type" value="Genomic_DNA"/>
</dbReference>
<feature type="compositionally biased region" description="Basic residues" evidence="1">
    <location>
        <begin position="42"/>
        <end position="55"/>
    </location>
</feature>
<comment type="caution">
    <text evidence="2">The sequence shown here is derived from an EMBL/GenBank/DDBJ whole genome shotgun (WGS) entry which is preliminary data.</text>
</comment>
<protein>
    <submittedName>
        <fullName evidence="2">Uncharacterized protein</fullName>
    </submittedName>
</protein>
<organism evidence="2 3">
    <name type="scientific">Blastomyces silverae</name>
    <dbReference type="NCBI Taxonomy" id="2060906"/>
    <lineage>
        <taxon>Eukaryota</taxon>
        <taxon>Fungi</taxon>
        <taxon>Dikarya</taxon>
        <taxon>Ascomycota</taxon>
        <taxon>Pezizomycotina</taxon>
        <taxon>Eurotiomycetes</taxon>
        <taxon>Eurotiomycetidae</taxon>
        <taxon>Onygenales</taxon>
        <taxon>Ajellomycetaceae</taxon>
        <taxon>Blastomyces</taxon>
    </lineage>
</organism>
<evidence type="ECO:0000256" key="1">
    <source>
        <dbReference type="SAM" id="MobiDB-lite"/>
    </source>
</evidence>
<dbReference type="Proteomes" id="UP000053573">
    <property type="component" value="Unassembled WGS sequence"/>
</dbReference>
<evidence type="ECO:0000313" key="3">
    <source>
        <dbReference type="Proteomes" id="UP000053573"/>
    </source>
</evidence>
<evidence type="ECO:0000313" key="2">
    <source>
        <dbReference type="EMBL" id="KLJ08667.1"/>
    </source>
</evidence>
<dbReference type="AlphaFoldDB" id="A0A0H1BCA4"/>